<feature type="region of interest" description="Disordered" evidence="1">
    <location>
        <begin position="46"/>
        <end position="76"/>
    </location>
</feature>
<name>A0A2P4UEY1_9ACTN</name>
<protein>
    <submittedName>
        <fullName evidence="3">Uncharacterized protein</fullName>
    </submittedName>
</protein>
<keyword evidence="2" id="KW-0812">Transmembrane</keyword>
<dbReference type="EMBL" id="MTBP01000003">
    <property type="protein sequence ID" value="POM23599.1"/>
    <property type="molecule type" value="Genomic_DNA"/>
</dbReference>
<comment type="caution">
    <text evidence="3">The sequence shown here is derived from an EMBL/GenBank/DDBJ whole genome shotgun (WGS) entry which is preliminary data.</text>
</comment>
<evidence type="ECO:0000256" key="1">
    <source>
        <dbReference type="SAM" id="MobiDB-lite"/>
    </source>
</evidence>
<keyword evidence="4" id="KW-1185">Reference proteome</keyword>
<reference evidence="3 4" key="1">
    <citation type="journal article" date="2017" name="Chemistry">
        <title>Isolation, Biosynthesis and Chemical Modifications of Rubterolones A-F: Rare Tropolone Alkaloids from Actinomadura sp. 5-2.</title>
        <authorList>
            <person name="Guo H."/>
            <person name="Benndorf R."/>
            <person name="Leichnitz D."/>
            <person name="Klassen J.L."/>
            <person name="Vollmers J."/>
            <person name="Gorls H."/>
            <person name="Steinacker M."/>
            <person name="Weigel C."/>
            <person name="Dahse H.M."/>
            <person name="Kaster A.K."/>
            <person name="de Beer Z.W."/>
            <person name="Poulsen M."/>
            <person name="Beemelmanns C."/>
        </authorList>
    </citation>
    <scope>NUCLEOTIDE SEQUENCE [LARGE SCALE GENOMIC DNA]</scope>
    <source>
        <strain evidence="3 4">5-2</strain>
    </source>
</reference>
<keyword evidence="2" id="KW-0472">Membrane</keyword>
<dbReference type="Proteomes" id="UP000242367">
    <property type="component" value="Unassembled WGS sequence"/>
</dbReference>
<evidence type="ECO:0000256" key="2">
    <source>
        <dbReference type="SAM" id="Phobius"/>
    </source>
</evidence>
<feature type="compositionally biased region" description="Low complexity" evidence="1">
    <location>
        <begin position="46"/>
        <end position="66"/>
    </location>
</feature>
<dbReference type="AlphaFoldDB" id="A0A2P4UEY1"/>
<dbReference type="RefSeq" id="WP_146059129.1">
    <property type="nucleotide sequence ID" value="NZ_MTBP01000003.1"/>
</dbReference>
<evidence type="ECO:0000313" key="4">
    <source>
        <dbReference type="Proteomes" id="UP000242367"/>
    </source>
</evidence>
<proteinExistence type="predicted"/>
<feature type="transmembrane region" description="Helical" evidence="2">
    <location>
        <begin position="24"/>
        <end position="42"/>
    </location>
</feature>
<organism evidence="3 4">
    <name type="scientific">Actinomadura rubteroloni</name>
    <dbReference type="NCBI Taxonomy" id="1926885"/>
    <lineage>
        <taxon>Bacteria</taxon>
        <taxon>Bacillati</taxon>
        <taxon>Actinomycetota</taxon>
        <taxon>Actinomycetes</taxon>
        <taxon>Streptosporangiales</taxon>
        <taxon>Thermomonosporaceae</taxon>
        <taxon>Actinomadura</taxon>
    </lineage>
</organism>
<gene>
    <name evidence="3" type="ORF">BTM25_47540</name>
</gene>
<accession>A0A2P4UEY1</accession>
<keyword evidence="2" id="KW-1133">Transmembrane helix</keyword>
<evidence type="ECO:0000313" key="3">
    <source>
        <dbReference type="EMBL" id="POM23599.1"/>
    </source>
</evidence>
<sequence>MVTPAPGGEQGSGGFLGWLGDHRWAGISAIAGIVAIVVTILLSSSGGDNTTQGNGNTCNANGNGNTVECVPSSKAP</sequence>